<dbReference type="Proteomes" id="UP000005467">
    <property type="component" value="Unassembled WGS sequence"/>
</dbReference>
<evidence type="ECO:0000313" key="8">
    <source>
        <dbReference type="Proteomes" id="UP000005467"/>
    </source>
</evidence>
<reference evidence="7 8" key="1">
    <citation type="submission" date="2011-01" db="EMBL/GenBank/DDBJ databases">
        <authorList>
            <person name="Muzny D."/>
            <person name="Qin X."/>
            <person name="Deng J."/>
            <person name="Jiang H."/>
            <person name="Liu Y."/>
            <person name="Qu J."/>
            <person name="Song X.-Z."/>
            <person name="Zhang L."/>
            <person name="Thornton R."/>
            <person name="Coyle M."/>
            <person name="Francisco L."/>
            <person name="Jackson L."/>
            <person name="Javaid M."/>
            <person name="Korchina V."/>
            <person name="Kovar C."/>
            <person name="Mata R."/>
            <person name="Mathew T."/>
            <person name="Ngo R."/>
            <person name="Nguyen L."/>
            <person name="Nguyen N."/>
            <person name="Okwuonu G."/>
            <person name="Ongeri F."/>
            <person name="Pham C."/>
            <person name="Simmons D."/>
            <person name="Wilczek-Boney K."/>
            <person name="Hale W."/>
            <person name="Jakkamsetti A."/>
            <person name="Pham P."/>
            <person name="Ruth R."/>
            <person name="San Lucas F."/>
            <person name="Warren J."/>
            <person name="Zhang J."/>
            <person name="Zhao Z."/>
            <person name="Zhou C."/>
            <person name="Zhu D."/>
            <person name="Lee S."/>
            <person name="Bess C."/>
            <person name="Blankenburg K."/>
            <person name="Forbes L."/>
            <person name="Fu Q."/>
            <person name="Gubbala S."/>
            <person name="Hirani K."/>
            <person name="Jayaseelan J.C."/>
            <person name="Lara F."/>
            <person name="Munidasa M."/>
            <person name="Palculict T."/>
            <person name="Patil S."/>
            <person name="Pu L.-L."/>
            <person name="Saada N."/>
            <person name="Tang L."/>
            <person name="Weissenberger G."/>
            <person name="Zhu Y."/>
            <person name="Hemphill L."/>
            <person name="Shang Y."/>
            <person name="Youmans B."/>
            <person name="Ayvaz T."/>
            <person name="Ross M."/>
            <person name="Santibanez J."/>
            <person name="Aqrawi P."/>
            <person name="Gross S."/>
            <person name="Joshi V."/>
            <person name="Fowler G."/>
            <person name="Nazareth L."/>
            <person name="Reid J."/>
            <person name="Worley K."/>
            <person name="Petrosino J."/>
            <person name="Highlander S."/>
            <person name="Gibbs R."/>
        </authorList>
    </citation>
    <scope>NUCLEOTIDE SEQUENCE [LARGE SCALE GENOMIC DNA]</scope>
    <source>
        <strain evidence="7 8">ATCC 25976</strain>
    </source>
</reference>
<dbReference type="GO" id="GO:0016020">
    <property type="term" value="C:membrane"/>
    <property type="evidence" value="ECO:0007669"/>
    <property type="project" value="InterPro"/>
</dbReference>
<evidence type="ECO:0000256" key="1">
    <source>
        <dbReference type="ARBA" id="ARBA00022475"/>
    </source>
</evidence>
<feature type="transmembrane region" description="Helical" evidence="6">
    <location>
        <begin position="210"/>
        <end position="226"/>
    </location>
</feature>
<keyword evidence="1" id="KW-1003">Cell membrane</keyword>
<keyword evidence="8" id="KW-1185">Reference proteome</keyword>
<protein>
    <submittedName>
        <fullName evidence="7">ECA biosynthesis protein WzyE</fullName>
    </submittedName>
</protein>
<keyword evidence="3 6" id="KW-0812">Transmembrane</keyword>
<feature type="transmembrane region" description="Helical" evidence="6">
    <location>
        <begin position="157"/>
        <end position="180"/>
    </location>
</feature>
<feature type="transmembrane region" description="Helical" evidence="6">
    <location>
        <begin position="74"/>
        <end position="92"/>
    </location>
</feature>
<dbReference type="HOGENOM" id="CLU_049711_0_0_6"/>
<gene>
    <name evidence="7" type="primary">wzyE</name>
    <name evidence="7" type="ORF">HMPREF0027_0002</name>
</gene>
<keyword evidence="2" id="KW-0997">Cell inner membrane</keyword>
<sequence>MKNNMIMEYALLGGFYILSAWLILSLCYMAYQRKPFSFHLLFSVIYFVTFYLGFPLSLTLSLGFDVELQSTDNLLLTLFSALSGYLIYYAIYHSSLLSRVDTRQQAVEFPQKFAKFEAKVTAYLLAGVATASLVAFIAMNGLLLFKLTQYNQIFSAAVSGVALKRFFYFFIPALLIMFFLSNNKKAWVTFLICGVAFGVLTYLAVGGTRANIALAFVLFLFIGLYKRYLSFKWLVMAGVAMIGAMFVLALVRYGLNVSGKEALFTFLYLTRDTFSPWENVALILDQPMEHQGLMPIVRDFYVYIPKWLWLDRPDYVLNTANYFTWEILGNFSGLAISPTLLGSFYIMGGFPMIALGMAFIGLLIKAFDRLLDYGITDSQCSKAAIIQAYCFANVFNIIVLVREGSDAFFSRFGFFSVTFALCWGIAYLVSSLANNIKHIKEG</sequence>
<evidence type="ECO:0000256" key="6">
    <source>
        <dbReference type="SAM" id="Phobius"/>
    </source>
</evidence>
<feature type="transmembrane region" description="Helical" evidence="6">
    <location>
        <begin position="384"/>
        <end position="402"/>
    </location>
</feature>
<comment type="caution">
    <text evidence="7">The sequence shown here is derived from an EMBL/GenBank/DDBJ whole genome shotgun (WGS) entry which is preliminary data.</text>
</comment>
<feature type="transmembrane region" description="Helical" evidence="6">
    <location>
        <begin position="36"/>
        <end position="54"/>
    </location>
</feature>
<organism evidence="7 8">
    <name type="scientific">Actinobacillus ureae ATCC 25976</name>
    <dbReference type="NCBI Taxonomy" id="887324"/>
    <lineage>
        <taxon>Bacteria</taxon>
        <taxon>Pseudomonadati</taxon>
        <taxon>Pseudomonadota</taxon>
        <taxon>Gammaproteobacteria</taxon>
        <taxon>Pasteurellales</taxon>
        <taxon>Pasteurellaceae</taxon>
        <taxon>Actinobacillus</taxon>
    </lineage>
</organism>
<evidence type="ECO:0000313" key="7">
    <source>
        <dbReference type="EMBL" id="EFX92941.1"/>
    </source>
</evidence>
<feature type="transmembrane region" description="Helical" evidence="6">
    <location>
        <begin position="6"/>
        <end position="29"/>
    </location>
</feature>
<feature type="transmembrane region" description="Helical" evidence="6">
    <location>
        <begin position="344"/>
        <end position="364"/>
    </location>
</feature>
<dbReference type="GO" id="GO:0009246">
    <property type="term" value="P:enterobacterial common antigen biosynthetic process"/>
    <property type="evidence" value="ECO:0007669"/>
    <property type="project" value="InterPro"/>
</dbReference>
<name>E8KDT5_9PAST</name>
<evidence type="ECO:0000256" key="2">
    <source>
        <dbReference type="ARBA" id="ARBA00022519"/>
    </source>
</evidence>
<dbReference type="AlphaFoldDB" id="E8KDT5"/>
<keyword evidence="4 6" id="KW-1133">Transmembrane helix</keyword>
<feature type="transmembrane region" description="Helical" evidence="6">
    <location>
        <begin position="122"/>
        <end position="145"/>
    </location>
</feature>
<feature type="transmembrane region" description="Helical" evidence="6">
    <location>
        <begin position="233"/>
        <end position="255"/>
    </location>
</feature>
<dbReference type="EMBL" id="AEVG01000001">
    <property type="protein sequence ID" value="EFX92941.1"/>
    <property type="molecule type" value="Genomic_DNA"/>
</dbReference>
<feature type="transmembrane region" description="Helical" evidence="6">
    <location>
        <begin position="408"/>
        <end position="430"/>
    </location>
</feature>
<dbReference type="Pfam" id="PF06899">
    <property type="entry name" value="WzyE"/>
    <property type="match status" value="1"/>
</dbReference>
<dbReference type="InterPro" id="IPR010691">
    <property type="entry name" value="WzyE"/>
</dbReference>
<proteinExistence type="predicted"/>
<evidence type="ECO:0000256" key="3">
    <source>
        <dbReference type="ARBA" id="ARBA00022692"/>
    </source>
</evidence>
<feature type="transmembrane region" description="Helical" evidence="6">
    <location>
        <begin position="187"/>
        <end position="204"/>
    </location>
</feature>
<keyword evidence="5 6" id="KW-0472">Membrane</keyword>
<dbReference type="NCBIfam" id="NF002820">
    <property type="entry name" value="PRK02975.1"/>
    <property type="match status" value="1"/>
</dbReference>
<accession>E8KDT5</accession>
<evidence type="ECO:0000256" key="5">
    <source>
        <dbReference type="ARBA" id="ARBA00023136"/>
    </source>
</evidence>
<evidence type="ECO:0000256" key="4">
    <source>
        <dbReference type="ARBA" id="ARBA00022989"/>
    </source>
</evidence>